<evidence type="ECO:0000313" key="3">
    <source>
        <dbReference type="Proteomes" id="UP001152484"/>
    </source>
</evidence>
<proteinExistence type="predicted"/>
<sequence length="103" mass="11475">MENKEIAIFKTVKGQHACYAAKILEEEVYVYILEQLTQNIHEMRQFSESDFMAYLNNVKETGFLDDALLEPMGMSLDAIDSSGKRKHDVGPGESASSGSVAKK</sequence>
<comment type="caution">
    <text evidence="2">The sequence shown here is derived from an EMBL/GenBank/DDBJ whole genome shotgun (WGS) entry which is preliminary data.</text>
</comment>
<gene>
    <name evidence="2" type="ORF">CEURO_LOCUS22470</name>
</gene>
<name>A0A9P1ENE1_CUSEU</name>
<dbReference type="Proteomes" id="UP001152484">
    <property type="component" value="Unassembled WGS sequence"/>
</dbReference>
<evidence type="ECO:0000313" key="2">
    <source>
        <dbReference type="EMBL" id="CAH9119723.1"/>
    </source>
</evidence>
<feature type="compositionally biased region" description="Polar residues" evidence="1">
    <location>
        <begin position="94"/>
        <end position="103"/>
    </location>
</feature>
<feature type="region of interest" description="Disordered" evidence="1">
    <location>
        <begin position="79"/>
        <end position="103"/>
    </location>
</feature>
<dbReference type="AlphaFoldDB" id="A0A9P1ENE1"/>
<organism evidence="2 3">
    <name type="scientific">Cuscuta europaea</name>
    <name type="common">European dodder</name>
    <dbReference type="NCBI Taxonomy" id="41803"/>
    <lineage>
        <taxon>Eukaryota</taxon>
        <taxon>Viridiplantae</taxon>
        <taxon>Streptophyta</taxon>
        <taxon>Embryophyta</taxon>
        <taxon>Tracheophyta</taxon>
        <taxon>Spermatophyta</taxon>
        <taxon>Magnoliopsida</taxon>
        <taxon>eudicotyledons</taxon>
        <taxon>Gunneridae</taxon>
        <taxon>Pentapetalae</taxon>
        <taxon>asterids</taxon>
        <taxon>lamiids</taxon>
        <taxon>Solanales</taxon>
        <taxon>Convolvulaceae</taxon>
        <taxon>Cuscuteae</taxon>
        <taxon>Cuscuta</taxon>
        <taxon>Cuscuta subgen. Cuscuta</taxon>
    </lineage>
</organism>
<keyword evidence="3" id="KW-1185">Reference proteome</keyword>
<evidence type="ECO:0000256" key="1">
    <source>
        <dbReference type="SAM" id="MobiDB-lite"/>
    </source>
</evidence>
<protein>
    <submittedName>
        <fullName evidence="2">Uncharacterized protein</fullName>
    </submittedName>
</protein>
<accession>A0A9P1ENE1</accession>
<dbReference type="EMBL" id="CAMAPE010000080">
    <property type="protein sequence ID" value="CAH9119723.1"/>
    <property type="molecule type" value="Genomic_DNA"/>
</dbReference>
<reference evidence="2" key="1">
    <citation type="submission" date="2022-07" db="EMBL/GenBank/DDBJ databases">
        <authorList>
            <person name="Macas J."/>
            <person name="Novak P."/>
            <person name="Neumann P."/>
        </authorList>
    </citation>
    <scope>NUCLEOTIDE SEQUENCE</scope>
</reference>